<dbReference type="NCBIfam" id="TIGR01643">
    <property type="entry name" value="YD_repeat_2x"/>
    <property type="match status" value="3"/>
</dbReference>
<dbReference type="InterPro" id="IPR031325">
    <property type="entry name" value="RHS_repeat"/>
</dbReference>
<dbReference type="InterPro" id="IPR006530">
    <property type="entry name" value="YD"/>
</dbReference>
<feature type="non-terminal residue" evidence="3">
    <location>
        <position position="1"/>
    </location>
</feature>
<dbReference type="PANTHER" id="PTHR32305:SF15">
    <property type="entry name" value="PROTEIN RHSA-RELATED"/>
    <property type="match status" value="1"/>
</dbReference>
<feature type="domain" description="Teneurin-like YD-shell" evidence="2">
    <location>
        <begin position="156"/>
        <end position="457"/>
    </location>
</feature>
<dbReference type="RefSeq" id="WP_186946759.1">
    <property type="nucleotide sequence ID" value="NZ_JACOGF010000003.1"/>
</dbReference>
<accession>A0ABR6ZNT9</accession>
<dbReference type="Pfam" id="PF25023">
    <property type="entry name" value="TEN_YD-shell"/>
    <property type="match status" value="1"/>
</dbReference>
<evidence type="ECO:0000259" key="2">
    <source>
        <dbReference type="Pfam" id="PF25023"/>
    </source>
</evidence>
<dbReference type="InterPro" id="IPR032871">
    <property type="entry name" value="AHH_dom_containing"/>
</dbReference>
<organism evidence="3 4">
    <name type="scientific">Undibacterium hunanense</name>
    <dbReference type="NCBI Taxonomy" id="2762292"/>
    <lineage>
        <taxon>Bacteria</taxon>
        <taxon>Pseudomonadati</taxon>
        <taxon>Pseudomonadota</taxon>
        <taxon>Betaproteobacteria</taxon>
        <taxon>Burkholderiales</taxon>
        <taxon>Oxalobacteraceae</taxon>
        <taxon>Undibacterium</taxon>
    </lineage>
</organism>
<keyword evidence="1" id="KW-0677">Repeat</keyword>
<dbReference type="Pfam" id="PF05593">
    <property type="entry name" value="RHS_repeat"/>
    <property type="match status" value="2"/>
</dbReference>
<dbReference type="SUPFAM" id="SSF82171">
    <property type="entry name" value="DPP6 N-terminal domain-like"/>
    <property type="match status" value="1"/>
</dbReference>
<dbReference type="InterPro" id="IPR022385">
    <property type="entry name" value="Rhs_assc_core"/>
</dbReference>
<gene>
    <name evidence="3" type="ORF">H8L32_08745</name>
</gene>
<sequence length="663" mass="71715">NIVNTYTENGQVAIVTVSGGNGTNGAQNGQTSYQYDAQDRVTRQTNPDGSYLAYGYDANGNITERSTVSGTVKYNYNANQQLVSVTDTANKTTSYTYDNAGRLATTTVPNGITASYAYDPNGRLQQVLHQKANGNIVAGSRYTLAVNGQRTKIEEFDSLGTVTANVAANPVRTTSYQYDGVNRLTQELVKDRAGVTTRTVDYQYDKVGNRSQKAEATLTGTETTVYSYDSNDRLTQEIKSVGATQSAISYTWDDKGNLSTKTVAGQVTVYVWNADNRLVEVKQGATQASAATVVKYSYDALGNRVQKTEADKVTTYLTDSTFAYAQTVQESIAQGTTTQAVNYVWGNGLIQQSRAGQNSYYHADGLGSTKALTDETGNATDAYQYDAFGTVLNHAGTTQNAYRYTGEYFDDAITLQYNRSRWYDANVGRFVSMDTYPGARTKPITINKYIYANANPIGMRDPSGRASLGEQAAAGNIASTLGNLQANFGFNLMNAAMDPSGFGAASMAIEAGFFLAGPVSKAAAKLIGNVFLKGKTLKFVAKADSTILGDNLKVLGSFRCSECQAHHLVPGTAKVAEEARQILRKHDININSPLNGVWLKGASSPAEWAGAIHNGRHLDEYGRMVSKRLKDADIEGGKLAVIEELQRIRNELFEEGSELFGLI</sequence>
<evidence type="ECO:0000313" key="4">
    <source>
        <dbReference type="Proteomes" id="UP000650424"/>
    </source>
</evidence>
<protein>
    <submittedName>
        <fullName evidence="3">AHH domain-containing protein</fullName>
    </submittedName>
</protein>
<comment type="caution">
    <text evidence="3">The sequence shown here is derived from an EMBL/GenBank/DDBJ whole genome shotgun (WGS) entry which is preliminary data.</text>
</comment>
<name>A0ABR6ZNT9_9BURK</name>
<dbReference type="Gene3D" id="2.180.10.10">
    <property type="entry name" value="RHS repeat-associated core"/>
    <property type="match status" value="1"/>
</dbReference>
<reference evidence="3 4" key="1">
    <citation type="submission" date="2020-08" db="EMBL/GenBank/DDBJ databases">
        <title>Novel species isolated from subtropical streams in China.</title>
        <authorList>
            <person name="Lu H."/>
        </authorList>
    </citation>
    <scope>NUCLEOTIDE SEQUENCE [LARGE SCALE GENOMIC DNA]</scope>
    <source>
        <strain evidence="3 4">CY18W</strain>
    </source>
</reference>
<dbReference type="PANTHER" id="PTHR32305">
    <property type="match status" value="1"/>
</dbReference>
<dbReference type="NCBIfam" id="TIGR03696">
    <property type="entry name" value="Rhs_assc_core"/>
    <property type="match status" value="1"/>
</dbReference>
<dbReference type="Proteomes" id="UP000650424">
    <property type="component" value="Unassembled WGS sequence"/>
</dbReference>
<dbReference type="InterPro" id="IPR056823">
    <property type="entry name" value="TEN-like_YD-shell"/>
</dbReference>
<dbReference type="EMBL" id="JACOGF010000003">
    <property type="protein sequence ID" value="MBC3917556.1"/>
    <property type="molecule type" value="Genomic_DNA"/>
</dbReference>
<dbReference type="Pfam" id="PF14412">
    <property type="entry name" value="AHH"/>
    <property type="match status" value="1"/>
</dbReference>
<keyword evidence="4" id="KW-1185">Reference proteome</keyword>
<evidence type="ECO:0000256" key="1">
    <source>
        <dbReference type="ARBA" id="ARBA00022737"/>
    </source>
</evidence>
<dbReference type="InterPro" id="IPR050708">
    <property type="entry name" value="T6SS_VgrG/RHS"/>
</dbReference>
<proteinExistence type="predicted"/>
<evidence type="ECO:0000313" key="3">
    <source>
        <dbReference type="EMBL" id="MBC3917556.1"/>
    </source>
</evidence>